<protein>
    <submittedName>
        <fullName evidence="5">Uncharacterized protein</fullName>
    </submittedName>
</protein>
<evidence type="ECO:0000256" key="3">
    <source>
        <dbReference type="ARBA" id="ARBA00022989"/>
    </source>
</evidence>
<evidence type="ECO:0000256" key="4">
    <source>
        <dbReference type="ARBA" id="ARBA00023136"/>
    </source>
</evidence>
<evidence type="ECO:0000256" key="2">
    <source>
        <dbReference type="ARBA" id="ARBA00022692"/>
    </source>
</evidence>
<dbReference type="PANTHER" id="PTHR15407">
    <property type="entry name" value="FUKUTIN-RELATED"/>
    <property type="match status" value="1"/>
</dbReference>
<feature type="non-terminal residue" evidence="5">
    <location>
        <position position="1"/>
    </location>
</feature>
<comment type="caution">
    <text evidence="5">The sequence shown here is derived from an EMBL/GenBank/DDBJ whole genome shotgun (WGS) entry which is preliminary data.</text>
</comment>
<keyword evidence="4" id="KW-0472">Membrane</keyword>
<proteinExistence type="predicted"/>
<dbReference type="PANTHER" id="PTHR15407:SF28">
    <property type="entry name" value="RIBITOL-5-PHOSPHATE TRANSFERASE FKTN"/>
    <property type="match status" value="1"/>
</dbReference>
<dbReference type="AlphaFoldDB" id="A0AAN4ZC17"/>
<accession>A0AAN4ZC17</accession>
<reference evidence="6" key="1">
    <citation type="submission" date="2022-10" db="EMBL/GenBank/DDBJ databases">
        <title>Genome assembly of Pristionchus species.</title>
        <authorList>
            <person name="Yoshida K."/>
            <person name="Sommer R.J."/>
        </authorList>
    </citation>
    <scope>NUCLEOTIDE SEQUENCE [LARGE SCALE GENOMIC DNA]</scope>
    <source>
        <strain evidence="6">RS5460</strain>
    </source>
</reference>
<dbReference type="GO" id="GO:0016020">
    <property type="term" value="C:membrane"/>
    <property type="evidence" value="ECO:0007669"/>
    <property type="project" value="UniProtKB-SubCell"/>
</dbReference>
<evidence type="ECO:0000313" key="6">
    <source>
        <dbReference type="Proteomes" id="UP001328107"/>
    </source>
</evidence>
<dbReference type="EMBL" id="BTRK01000001">
    <property type="protein sequence ID" value="GMR34230.1"/>
    <property type="molecule type" value="Genomic_DNA"/>
</dbReference>
<sequence length="176" mass="20225">KLAELRDNLTNLGTMPFITGGTLLGWYRECAIIPHTSDADFGILRQEYRNSRTEMLDCFVNYQKIGNFIQDYDSLEFTLVANGGGSIDIFIFYDQNDTHVYTAGLDKESHNRYKWIQPKANGYCSGILYDHLFFVPCNVLEILIVEYGKNWEIDQPTSEFKWWESSPNAAPNGKLT</sequence>
<comment type="subcellular location">
    <subcellularLocation>
        <location evidence="1">Membrane</location>
        <topology evidence="1">Single-pass membrane protein</topology>
    </subcellularLocation>
</comment>
<keyword evidence="2" id="KW-0812">Transmembrane</keyword>
<evidence type="ECO:0000313" key="5">
    <source>
        <dbReference type="EMBL" id="GMR34230.1"/>
    </source>
</evidence>
<organism evidence="5 6">
    <name type="scientific">Pristionchus mayeri</name>
    <dbReference type="NCBI Taxonomy" id="1317129"/>
    <lineage>
        <taxon>Eukaryota</taxon>
        <taxon>Metazoa</taxon>
        <taxon>Ecdysozoa</taxon>
        <taxon>Nematoda</taxon>
        <taxon>Chromadorea</taxon>
        <taxon>Rhabditida</taxon>
        <taxon>Rhabditina</taxon>
        <taxon>Diplogasteromorpha</taxon>
        <taxon>Diplogasteroidea</taxon>
        <taxon>Neodiplogasteridae</taxon>
        <taxon>Pristionchus</taxon>
    </lineage>
</organism>
<keyword evidence="3" id="KW-1133">Transmembrane helix</keyword>
<dbReference type="Proteomes" id="UP001328107">
    <property type="component" value="Unassembled WGS sequence"/>
</dbReference>
<dbReference type="InterPro" id="IPR009644">
    <property type="entry name" value="FKTN/MNN4/W02B3.4-1"/>
</dbReference>
<gene>
    <name evidence="5" type="ORF">PMAYCL1PPCAC_04425</name>
</gene>
<evidence type="ECO:0000256" key="1">
    <source>
        <dbReference type="ARBA" id="ARBA00004167"/>
    </source>
</evidence>
<feature type="non-terminal residue" evidence="5">
    <location>
        <position position="176"/>
    </location>
</feature>
<keyword evidence="6" id="KW-1185">Reference proteome</keyword>
<name>A0AAN4ZC17_9BILA</name>